<feature type="compositionally biased region" description="Low complexity" evidence="1">
    <location>
        <begin position="68"/>
        <end position="89"/>
    </location>
</feature>
<feature type="compositionally biased region" description="Low complexity" evidence="1">
    <location>
        <begin position="243"/>
        <end position="258"/>
    </location>
</feature>
<feature type="region of interest" description="Disordered" evidence="1">
    <location>
        <begin position="420"/>
        <end position="484"/>
    </location>
</feature>
<organism evidence="2">
    <name type="scientific">Tupanvirus deep ocean</name>
    <dbReference type="NCBI Taxonomy" id="2126984"/>
    <lineage>
        <taxon>Viruses</taxon>
        <taxon>Varidnaviria</taxon>
        <taxon>Bamfordvirae</taxon>
        <taxon>Nucleocytoviricota</taxon>
        <taxon>Megaviricetes</taxon>
        <taxon>Imitervirales</taxon>
        <taxon>Mimiviridae</taxon>
        <taxon>Megamimivirinae</taxon>
        <taxon>Tupanvirus</taxon>
        <taxon>Tupanvirus altamarinense</taxon>
    </lineage>
</organism>
<feature type="region of interest" description="Disordered" evidence="1">
    <location>
        <begin position="274"/>
        <end position="355"/>
    </location>
</feature>
<feature type="compositionally biased region" description="Low complexity" evidence="1">
    <location>
        <begin position="319"/>
        <end position="331"/>
    </location>
</feature>
<dbReference type="GeneID" id="80517296"/>
<accession>A0A6N1NTT2</accession>
<dbReference type="KEGG" id="vg:80517296"/>
<name>A0A6N1NTT2_9VIRU</name>
<evidence type="ECO:0000256" key="1">
    <source>
        <dbReference type="SAM" id="MobiDB-lite"/>
    </source>
</evidence>
<dbReference type="SUPFAM" id="SSF48371">
    <property type="entry name" value="ARM repeat"/>
    <property type="match status" value="1"/>
</dbReference>
<feature type="compositionally biased region" description="Basic and acidic residues" evidence="1">
    <location>
        <begin position="105"/>
        <end position="116"/>
    </location>
</feature>
<reference evidence="2" key="2">
    <citation type="journal article" date="2018" name="Nat. Commun.">
        <title>Tailed giant Tupanvirus possesses the most complete translational apparatus of the known virosphere.</title>
        <authorList>
            <person name="Abrahao J."/>
            <person name="Silva L."/>
            <person name="Silva L.S."/>
            <person name="Khalil J.Y.B."/>
            <person name="Rodrigues R."/>
            <person name="Arantes T."/>
            <person name="Assis F."/>
            <person name="Boratto P."/>
            <person name="Andrade M."/>
            <person name="Kroon E.G."/>
            <person name="Ribeiro B."/>
            <person name="Bergier I."/>
            <person name="Seligmann H."/>
            <person name="Ghigo E."/>
            <person name="Colson P."/>
            <person name="Levasseur A."/>
            <person name="Kroemer G."/>
            <person name="Raoult D."/>
            <person name="La Scola B."/>
        </authorList>
    </citation>
    <scope>NUCLEOTIDE SEQUENCE [LARGE SCALE GENOMIC DNA]</scope>
    <source>
        <strain evidence="2">Deep ocean</strain>
    </source>
</reference>
<dbReference type="RefSeq" id="YP_010780605.1">
    <property type="nucleotide sequence ID" value="NC_075038.1"/>
</dbReference>
<reference evidence="2" key="1">
    <citation type="submission" date="2017-06" db="EMBL/GenBank/DDBJ databases">
        <authorList>
            <person name="Assis F.L."/>
            <person name="Abrahao J.S."/>
            <person name="Silva L."/>
            <person name="Khalil J.B."/>
            <person name="Rodrigues R."/>
            <person name="Silva L.S."/>
            <person name="Boratto P."/>
            <person name="Andrade M."/>
            <person name="Kroon E.G."/>
            <person name="Ribeiro B."/>
            <person name="Bergier I."/>
            <person name="Seligmann H."/>
            <person name="Ghigo E."/>
            <person name="Colson P."/>
            <person name="Levasseur A."/>
            <person name="Raoult D."/>
            <person name="Scola B.L."/>
        </authorList>
    </citation>
    <scope>NUCLEOTIDE SEQUENCE</scope>
    <source>
        <strain evidence="2">Deep ocean</strain>
    </source>
</reference>
<feature type="compositionally biased region" description="Pro residues" evidence="1">
    <location>
        <begin position="332"/>
        <end position="344"/>
    </location>
</feature>
<sequence length="537" mass="59836">MNTQMFNLLNELFAEEEARSQQRQRQVRPPTQPEFSYFSAPLFGGSRPQTSTPNARPTSTPYGTGCGPSPRRSVPVTSSFESSPLSSLFGIVPRPPAPRPSTTRDVPRSTRTERTNSRSPFTLCVADRAAHPEDIYKFEVNGVKFFVRTAHNFNWNGYVVLPVGHPDFGVPAEQLRRIYRVHNGVSFSDAGCIGFSTCERGDYCCLREIITCLPESDRTFRDFDFVKSQTEELARQVARRMGRQPQSSTRSSPSATESELTERLVELFSTLLGVPVQTPNEQSSRNSPPESNRNNRFDFTFRPQPTPVSRPQPTPRPQSTPVSRPQSTPVSRPEPTPVPRPQPTPSTSECPSVPEGYVVVDDSDITPEIRSAVNLFKKMGFDTVEVIRPSGEGKRPAPSTDDQCARDKMTSVLEELLRTTAVKNRSSSDDDDDLPDLVSDDDDEDDEDDDDDDDDDDEDTDDRTDEESSKNASTESQNVSENSDLSSLDYFQLLALETLFPGSLNRIMNRKEGEEFCLCGECGKDGSNASSPLRDEE</sequence>
<proteinExistence type="predicted"/>
<dbReference type="EMBL" id="MF405918">
    <property type="protein sequence ID" value="QKU33992.1"/>
    <property type="molecule type" value="Genomic_DNA"/>
</dbReference>
<evidence type="ECO:0000313" key="2">
    <source>
        <dbReference type="EMBL" id="QKU33992.1"/>
    </source>
</evidence>
<feature type="compositionally biased region" description="Polar residues" evidence="1">
    <location>
        <begin position="47"/>
        <end position="62"/>
    </location>
</feature>
<feature type="compositionally biased region" description="Low complexity" evidence="1">
    <location>
        <begin position="279"/>
        <end position="294"/>
    </location>
</feature>
<feature type="compositionally biased region" description="Acidic residues" evidence="1">
    <location>
        <begin position="429"/>
        <end position="465"/>
    </location>
</feature>
<feature type="compositionally biased region" description="Polar residues" evidence="1">
    <location>
        <begin position="470"/>
        <end position="484"/>
    </location>
</feature>
<feature type="region of interest" description="Disordered" evidence="1">
    <location>
        <begin position="18"/>
        <end position="117"/>
    </location>
</feature>
<feature type="compositionally biased region" description="Pro residues" evidence="1">
    <location>
        <begin position="304"/>
        <end position="318"/>
    </location>
</feature>
<dbReference type="InterPro" id="IPR016024">
    <property type="entry name" value="ARM-type_fold"/>
</dbReference>
<feature type="region of interest" description="Disordered" evidence="1">
    <location>
        <begin position="236"/>
        <end position="260"/>
    </location>
</feature>
<protein>
    <submittedName>
        <fullName evidence="2">Uncharacterized protein</fullName>
    </submittedName>
</protein>